<dbReference type="GO" id="GO:0016757">
    <property type="term" value="F:glycosyltransferase activity"/>
    <property type="evidence" value="ECO:0007669"/>
    <property type="project" value="UniProtKB-KW"/>
</dbReference>
<comment type="similarity">
    <text evidence="1">Belongs to the glycosyltransferase 2 family.</text>
</comment>
<dbReference type="Pfam" id="PF00535">
    <property type="entry name" value="Glycos_transf_2"/>
    <property type="match status" value="1"/>
</dbReference>
<keyword evidence="3" id="KW-0808">Transferase</keyword>
<dbReference type="InterPro" id="IPR029044">
    <property type="entry name" value="Nucleotide-diphossugar_trans"/>
</dbReference>
<evidence type="ECO:0000256" key="3">
    <source>
        <dbReference type="ARBA" id="ARBA00022679"/>
    </source>
</evidence>
<accession>A0A1G2B0Q7</accession>
<feature type="domain" description="Glycosyltransferase 2-like" evidence="4">
    <location>
        <begin position="9"/>
        <end position="140"/>
    </location>
</feature>
<dbReference type="PANTHER" id="PTHR43179">
    <property type="entry name" value="RHAMNOSYLTRANSFERASE WBBL"/>
    <property type="match status" value="1"/>
</dbReference>
<dbReference type="InterPro" id="IPR001173">
    <property type="entry name" value="Glyco_trans_2-like"/>
</dbReference>
<dbReference type="STRING" id="1798543.A2898_04215"/>
<dbReference type="Proteomes" id="UP000179164">
    <property type="component" value="Unassembled WGS sequence"/>
</dbReference>
<dbReference type="Gene3D" id="3.90.550.10">
    <property type="entry name" value="Spore Coat Polysaccharide Biosynthesis Protein SpsA, Chain A"/>
    <property type="match status" value="1"/>
</dbReference>
<evidence type="ECO:0000259" key="4">
    <source>
        <dbReference type="Pfam" id="PF00535"/>
    </source>
</evidence>
<dbReference type="PANTHER" id="PTHR43179:SF12">
    <property type="entry name" value="GALACTOFURANOSYLTRANSFERASE GLFT2"/>
    <property type="match status" value="1"/>
</dbReference>
<proteinExistence type="inferred from homology"/>
<evidence type="ECO:0000313" key="6">
    <source>
        <dbReference type="Proteomes" id="UP000179164"/>
    </source>
</evidence>
<comment type="caution">
    <text evidence="5">The sequence shown here is derived from an EMBL/GenBank/DDBJ whole genome shotgun (WGS) entry which is preliminary data.</text>
</comment>
<sequence length="314" mass="35822">MERKIDTTISIVTWNSSATISKCLESIFLQTNNNYEITVFDNASTDETLKKISSNPAVRCIRSKVNTGYSAAHNEVIRRANGSFILCMNPDVVLTPTFLEKLRNCADSHPEAASFGGKVLRLENLEERPQTAIIDATGLVLLRSFRSINRGEGDVDTLQYSKDEIVFGHSGAVVLLRKSSLDRVKIMGEYLDEDFFAYKEDVDLAWRFQKAGFTSFYVHDAIAYHLRKARRGKRRDIPLGVRQLSYKNHLLMLVKNLTFSDLISKSPWLLAYEFGKFLTLLFSDVRTLFSLQTFMRQLPTAWAKRKAMSRLRTP</sequence>
<dbReference type="CDD" id="cd04186">
    <property type="entry name" value="GT_2_like_c"/>
    <property type="match status" value="1"/>
</dbReference>
<reference evidence="5 6" key="1">
    <citation type="journal article" date="2016" name="Nat. Commun.">
        <title>Thousands of microbial genomes shed light on interconnected biogeochemical processes in an aquifer system.</title>
        <authorList>
            <person name="Anantharaman K."/>
            <person name="Brown C.T."/>
            <person name="Hug L.A."/>
            <person name="Sharon I."/>
            <person name="Castelle C.J."/>
            <person name="Probst A.J."/>
            <person name="Thomas B.C."/>
            <person name="Singh A."/>
            <person name="Wilkins M.J."/>
            <person name="Karaoz U."/>
            <person name="Brodie E.L."/>
            <person name="Williams K.H."/>
            <person name="Hubbard S.S."/>
            <person name="Banfield J.F."/>
        </authorList>
    </citation>
    <scope>NUCLEOTIDE SEQUENCE [LARGE SCALE GENOMIC DNA]</scope>
</reference>
<dbReference type="EMBL" id="MHKE01000017">
    <property type="protein sequence ID" value="OGY82772.1"/>
    <property type="molecule type" value="Genomic_DNA"/>
</dbReference>
<name>A0A1G2B0Q7_9BACT</name>
<evidence type="ECO:0000256" key="2">
    <source>
        <dbReference type="ARBA" id="ARBA00022676"/>
    </source>
</evidence>
<gene>
    <name evidence="5" type="ORF">A2898_04215</name>
</gene>
<keyword evidence="2" id="KW-0328">Glycosyltransferase</keyword>
<evidence type="ECO:0000256" key="1">
    <source>
        <dbReference type="ARBA" id="ARBA00006739"/>
    </source>
</evidence>
<dbReference type="SUPFAM" id="SSF53448">
    <property type="entry name" value="Nucleotide-diphospho-sugar transferases"/>
    <property type="match status" value="1"/>
</dbReference>
<dbReference type="AlphaFoldDB" id="A0A1G2B0Q7"/>
<organism evidence="5 6">
    <name type="scientific">Candidatus Kerfeldbacteria bacterium RIFCSPLOWO2_01_FULL_48_11</name>
    <dbReference type="NCBI Taxonomy" id="1798543"/>
    <lineage>
        <taxon>Bacteria</taxon>
        <taxon>Candidatus Kerfeldiibacteriota</taxon>
    </lineage>
</organism>
<evidence type="ECO:0000313" key="5">
    <source>
        <dbReference type="EMBL" id="OGY82772.1"/>
    </source>
</evidence>
<protein>
    <recommendedName>
        <fullName evidence="4">Glycosyltransferase 2-like domain-containing protein</fullName>
    </recommendedName>
</protein>